<dbReference type="RefSeq" id="WP_012676580.1">
    <property type="nucleotide sequence ID" value="NC_012440.1"/>
</dbReference>
<dbReference type="OrthoDB" id="9768127at2"/>
<name>C0QUP2_PERMH</name>
<reference evidence="8 9" key="1">
    <citation type="journal article" date="2009" name="J. Bacteriol.">
        <title>Complete and draft genome sequences of six members of the Aquificales.</title>
        <authorList>
            <person name="Reysenbach A.L."/>
            <person name="Hamamura N."/>
            <person name="Podar M."/>
            <person name="Griffiths E."/>
            <person name="Ferreira S."/>
            <person name="Hochstein R."/>
            <person name="Heidelberg J."/>
            <person name="Johnson J."/>
            <person name="Mead D."/>
            <person name="Pohorille A."/>
            <person name="Sarmiento M."/>
            <person name="Schweighofer K."/>
            <person name="Seshadri R."/>
            <person name="Voytek M.A."/>
        </authorList>
    </citation>
    <scope>NUCLEOTIDE SEQUENCE [LARGE SCALE GENOMIC DNA]</scope>
    <source>
        <strain evidence="9">DSM 14350 / EX-H1</strain>
    </source>
</reference>
<feature type="domain" description="SHS2" evidence="7">
    <location>
        <begin position="7"/>
        <end position="195"/>
    </location>
</feature>
<dbReference type="Gene3D" id="3.30.1490.110">
    <property type="match status" value="1"/>
</dbReference>
<gene>
    <name evidence="5 8" type="primary">ftsA</name>
    <name evidence="8" type="ordered locus">PERMA_0618</name>
</gene>
<evidence type="ECO:0000256" key="6">
    <source>
        <dbReference type="PIRNR" id="PIRNR003101"/>
    </source>
</evidence>
<dbReference type="CDD" id="cd24048">
    <property type="entry name" value="ASKHA_NBD_FtsA"/>
    <property type="match status" value="1"/>
</dbReference>
<dbReference type="InterPro" id="IPR050696">
    <property type="entry name" value="FtsA/MreB"/>
</dbReference>
<dbReference type="SMART" id="SM00842">
    <property type="entry name" value="FtsA"/>
    <property type="match status" value="1"/>
</dbReference>
<evidence type="ECO:0000256" key="3">
    <source>
        <dbReference type="ARBA" id="ARBA00023136"/>
    </source>
</evidence>
<accession>C0QUP2</accession>
<protein>
    <recommendedName>
        <fullName evidence="5 6">Cell division protein FtsA</fullName>
    </recommendedName>
</protein>
<keyword evidence="2 5" id="KW-0132">Cell division</keyword>
<dbReference type="eggNOG" id="COG0849">
    <property type="taxonomic scope" value="Bacteria"/>
</dbReference>
<dbReference type="SUPFAM" id="SSF53067">
    <property type="entry name" value="Actin-like ATPase domain"/>
    <property type="match status" value="2"/>
</dbReference>
<dbReference type="HAMAP" id="MF_02033">
    <property type="entry name" value="FtsA"/>
    <property type="match status" value="1"/>
</dbReference>
<dbReference type="GO" id="GO:0032153">
    <property type="term" value="C:cell division site"/>
    <property type="evidence" value="ECO:0007669"/>
    <property type="project" value="UniProtKB-UniRule"/>
</dbReference>
<dbReference type="InterPro" id="IPR020823">
    <property type="entry name" value="Cell_div_FtsA"/>
</dbReference>
<comment type="subunit">
    <text evidence="5">Self-interacts. Interacts with FtsZ.</text>
</comment>
<evidence type="ECO:0000256" key="2">
    <source>
        <dbReference type="ARBA" id="ARBA00022618"/>
    </source>
</evidence>
<dbReference type="STRING" id="123214.PERMA_0618"/>
<evidence type="ECO:0000259" key="7">
    <source>
        <dbReference type="SMART" id="SM00842"/>
    </source>
</evidence>
<organism evidence="8 9">
    <name type="scientific">Persephonella marina (strain DSM 14350 / EX-H1)</name>
    <dbReference type="NCBI Taxonomy" id="123214"/>
    <lineage>
        <taxon>Bacteria</taxon>
        <taxon>Pseudomonadati</taxon>
        <taxon>Aquificota</taxon>
        <taxon>Aquificia</taxon>
        <taxon>Aquificales</taxon>
        <taxon>Hydrogenothermaceae</taxon>
        <taxon>Persephonella</taxon>
    </lineage>
</organism>
<evidence type="ECO:0000313" key="8">
    <source>
        <dbReference type="EMBL" id="ACO04342.1"/>
    </source>
</evidence>
<keyword evidence="1 5" id="KW-1003">Cell membrane</keyword>
<keyword evidence="3 5" id="KW-0472">Membrane</keyword>
<dbReference type="GO" id="GO:0043093">
    <property type="term" value="P:FtsZ-dependent cytokinesis"/>
    <property type="evidence" value="ECO:0007669"/>
    <property type="project" value="UniProtKB-UniRule"/>
</dbReference>
<dbReference type="Gene3D" id="3.30.420.40">
    <property type="match status" value="2"/>
</dbReference>
<dbReference type="InterPro" id="IPR043129">
    <property type="entry name" value="ATPase_NBD"/>
</dbReference>
<evidence type="ECO:0000313" key="9">
    <source>
        <dbReference type="Proteomes" id="UP000001366"/>
    </source>
</evidence>
<dbReference type="HOGENOM" id="CLU_037850_4_1_0"/>
<comment type="function">
    <text evidence="5 6">Cell division protein that is involved in the assembly of the Z ring. May serve as a membrane anchor for the Z ring.</text>
</comment>
<dbReference type="PaxDb" id="123214-PERMA_0618"/>
<dbReference type="EMBL" id="CP001230">
    <property type="protein sequence ID" value="ACO04342.1"/>
    <property type="molecule type" value="Genomic_DNA"/>
</dbReference>
<dbReference type="PIRSF" id="PIRSF003101">
    <property type="entry name" value="FtsA"/>
    <property type="match status" value="1"/>
</dbReference>
<comment type="subcellular location">
    <subcellularLocation>
        <location evidence="5">Cell inner membrane</location>
        <topology evidence="5">Peripheral membrane protein</topology>
        <orientation evidence="5">Cytoplasmic side</orientation>
    </subcellularLocation>
    <text evidence="5">Localizes to the Z ring in an FtsZ-dependent manner. Targeted to the membrane through a conserved C-terminal amphipathic helix.</text>
</comment>
<keyword evidence="9" id="KW-1185">Reference proteome</keyword>
<evidence type="ECO:0000256" key="1">
    <source>
        <dbReference type="ARBA" id="ARBA00022475"/>
    </source>
</evidence>
<proteinExistence type="inferred from homology"/>
<evidence type="ECO:0000256" key="5">
    <source>
        <dbReference type="HAMAP-Rule" id="MF_02033"/>
    </source>
</evidence>
<sequence length="412" mass="45184">MSKDRMVVALDIGTSKITILVGEIDDVGDLHIVAFGESKSKGIEKGIINKPSDAIRSIKEAIDMAESTAGSKITSVIANVGGYHLECRNDSEKTDFGMSQKTITQHDIDDLIEKVASKLPRENYEIIHIIPKKYILDEEDEIIDPVGLVGSKIEGKFHIILDKINAYTNLKKVIESSGVRVANFVANPVASASAVLYPEEKDMGIVVLDIGAGTTDMAVYREGSIDHIRSFPVGGNQVTMDIAHRFKVSKEEAENLKIEYGGAIADLSENHVIEVFPRGSEEPIQIEQFELVDTIEARLSEIFEIVKNELEETGFINKINGGIVLTGGVSNTPDIKELAENIIGMDVRIGKPKDYKGFSDKIAFPQYATAIGMLLFTKSNSQGHSLTPSETSSEIDIFGMFKSFVEKLKNLF</sequence>
<evidence type="ECO:0000256" key="4">
    <source>
        <dbReference type="ARBA" id="ARBA00023306"/>
    </source>
</evidence>
<dbReference type="Proteomes" id="UP000001366">
    <property type="component" value="Chromosome"/>
</dbReference>
<keyword evidence="5" id="KW-0997">Cell inner membrane</keyword>
<keyword evidence="4 5" id="KW-0131">Cell cycle</keyword>
<dbReference type="Pfam" id="PF14450">
    <property type="entry name" value="FtsA"/>
    <property type="match status" value="1"/>
</dbReference>
<dbReference type="InterPro" id="IPR003494">
    <property type="entry name" value="SHS2_FtsA"/>
</dbReference>
<dbReference type="AlphaFoldDB" id="C0QUP2"/>
<comment type="similarity">
    <text evidence="5 6">Belongs to the FtsA/MreB family.</text>
</comment>
<dbReference type="NCBIfam" id="TIGR01174">
    <property type="entry name" value="ftsA"/>
    <property type="match status" value="1"/>
</dbReference>
<dbReference type="PANTHER" id="PTHR32432">
    <property type="entry name" value="CELL DIVISION PROTEIN FTSA-RELATED"/>
    <property type="match status" value="1"/>
</dbReference>
<dbReference type="GO" id="GO:0009898">
    <property type="term" value="C:cytoplasmic side of plasma membrane"/>
    <property type="evidence" value="ECO:0007669"/>
    <property type="project" value="UniProtKB-UniRule"/>
</dbReference>
<dbReference type="PANTHER" id="PTHR32432:SF4">
    <property type="entry name" value="CELL DIVISION PROTEIN FTSA"/>
    <property type="match status" value="1"/>
</dbReference>
<dbReference type="Pfam" id="PF02491">
    <property type="entry name" value="SHS2_FTSA"/>
    <property type="match status" value="1"/>
</dbReference>
<dbReference type="KEGG" id="pmx:PERMA_0618"/>